<reference evidence="4" key="1">
    <citation type="submission" date="2016-10" db="EMBL/GenBank/DDBJ databases">
        <authorList>
            <person name="Jeantristanb JTB J.-T."/>
            <person name="Ricardo R."/>
        </authorList>
    </citation>
    <scope>NUCLEOTIDE SEQUENCE [LARGE SCALE GENOMIC DNA]</scope>
</reference>
<organism evidence="3 4">
    <name type="scientific">Microbotryum saponariae</name>
    <dbReference type="NCBI Taxonomy" id="289078"/>
    <lineage>
        <taxon>Eukaryota</taxon>
        <taxon>Fungi</taxon>
        <taxon>Dikarya</taxon>
        <taxon>Basidiomycota</taxon>
        <taxon>Pucciniomycotina</taxon>
        <taxon>Microbotryomycetes</taxon>
        <taxon>Microbotryales</taxon>
        <taxon>Microbotryaceae</taxon>
        <taxon>Microbotryum</taxon>
    </lineage>
</organism>
<feature type="transmembrane region" description="Helical" evidence="2">
    <location>
        <begin position="280"/>
        <end position="299"/>
    </location>
</feature>
<keyword evidence="2" id="KW-0812">Transmembrane</keyword>
<accession>A0A2X0KDK5</accession>
<evidence type="ECO:0000313" key="3">
    <source>
        <dbReference type="EMBL" id="SCZ91019.1"/>
    </source>
</evidence>
<dbReference type="PANTHER" id="PTHR40465">
    <property type="entry name" value="CHROMOSOME 1, WHOLE GENOME SHOTGUN SEQUENCE"/>
    <property type="match status" value="1"/>
</dbReference>
<feature type="transmembrane region" description="Helical" evidence="2">
    <location>
        <begin position="241"/>
        <end position="259"/>
    </location>
</feature>
<evidence type="ECO:0000256" key="2">
    <source>
        <dbReference type="SAM" id="Phobius"/>
    </source>
</evidence>
<proteinExistence type="predicted"/>
<name>A0A2X0KDK5_9BASI</name>
<dbReference type="AlphaFoldDB" id="A0A2X0KDK5"/>
<feature type="transmembrane region" description="Helical" evidence="2">
    <location>
        <begin position="367"/>
        <end position="389"/>
    </location>
</feature>
<dbReference type="Proteomes" id="UP000249723">
    <property type="component" value="Unassembled WGS sequence"/>
</dbReference>
<dbReference type="OrthoDB" id="3155837at2759"/>
<feature type="compositionally biased region" description="Polar residues" evidence="1">
    <location>
        <begin position="493"/>
        <end position="504"/>
    </location>
</feature>
<sequence length="504" mass="55539">MSSAFDHSGREGRVGNACNWRRKQLRKFASCSSNNRRGPFKHCRGAVEPLLSTGNQLQGLGAELGIIPAAEPGALATMSSATWLQPPAQATPLDAARGLKPFLGAYNETYFNGVSIGANGERDGPQAFALCDLHDLDVPTFSTPQARVARLGHRIDHSREVLTLWWLLPSKQGASISAHFTEVFILGMITAKAVTYFSRGSRDHNICVAFSVFILWCKAGLNIKILWDSAFFLPYRHHRRFLSWSALTSIIISQIPVALSQMYLCHRLWAISKKNPVPKVFAVAGTLCSTTLYIIYATLRIKYRIPGGSQDRAFAWVPPWAFCTCKVVGDQLDYMLLRLASLSITTCLPPALISAIMAILEITKSTGAVWTFFKIILASTYVLCIIHSLNSRQEIVETARGSRSTMRNPLPLTPGPSRPLELALAGQRLTDSTAMMITPRHTLKSKPHSFSLSTRLLGALTAPKRPSMNPEVELEESAFSAVRSENHHPRPLQDTQLTKSQDGS</sequence>
<dbReference type="EMBL" id="FMWP01000014">
    <property type="protein sequence ID" value="SCZ91019.1"/>
    <property type="molecule type" value="Genomic_DNA"/>
</dbReference>
<feature type="transmembrane region" description="Helical" evidence="2">
    <location>
        <begin position="205"/>
        <end position="221"/>
    </location>
</feature>
<dbReference type="PANTHER" id="PTHR40465:SF1">
    <property type="entry name" value="DUF6534 DOMAIN-CONTAINING PROTEIN"/>
    <property type="match status" value="1"/>
</dbReference>
<evidence type="ECO:0000256" key="1">
    <source>
        <dbReference type="SAM" id="MobiDB-lite"/>
    </source>
</evidence>
<keyword evidence="2" id="KW-1133">Transmembrane helix</keyword>
<keyword evidence="2" id="KW-0472">Membrane</keyword>
<evidence type="ECO:0000313" key="4">
    <source>
        <dbReference type="Proteomes" id="UP000249723"/>
    </source>
</evidence>
<feature type="transmembrane region" description="Helical" evidence="2">
    <location>
        <begin position="339"/>
        <end position="360"/>
    </location>
</feature>
<keyword evidence="4" id="KW-1185">Reference proteome</keyword>
<protein>
    <submittedName>
        <fullName evidence="3">BZ3500_MvSof-1268-A1-R1_Chr1-3g02482 protein</fullName>
    </submittedName>
</protein>
<feature type="region of interest" description="Disordered" evidence="1">
    <location>
        <begin position="462"/>
        <end position="504"/>
    </location>
</feature>
<gene>
    <name evidence="3" type="ORF">BZ3500_MVSOF-1268-A1-R1_CHR1-3G02482</name>
</gene>